<dbReference type="AlphaFoldDB" id="A0AAD5A9S7"/>
<comment type="caution">
    <text evidence="2">The sequence shown here is derived from an EMBL/GenBank/DDBJ whole genome shotgun (WGS) entry which is preliminary data.</text>
</comment>
<dbReference type="InterPro" id="IPR011722">
    <property type="entry name" value="Hemimethylated_DNA-bd_dom"/>
</dbReference>
<evidence type="ECO:0000313" key="3">
    <source>
        <dbReference type="Proteomes" id="UP001205998"/>
    </source>
</evidence>
<protein>
    <recommendedName>
        <fullName evidence="1">Hemimethylated DNA-binding domain-containing protein</fullName>
    </recommendedName>
</protein>
<gene>
    <name evidence="2" type="ORF">C0J50_0773</name>
</gene>
<dbReference type="Gene3D" id="2.30.30.390">
    <property type="entry name" value="Hemimethylated DNA-binding domain"/>
    <property type="match status" value="1"/>
</dbReference>
<evidence type="ECO:0000313" key="2">
    <source>
        <dbReference type="EMBL" id="KAI5612105.1"/>
    </source>
</evidence>
<sequence>MMSEEEEEEEDVLCLESGQEMTIWFYAERPLAHTAAVAIDTRTRSPSGALHDALPDVAERESHASVRTTPSFLHAIIETWKSVRKSYLNITVWVDWITSLMPKIPLLGVEEDLEEIHGEITALEILMTSNDHGYFAASEVPRSPRPEYVLHRVGEVVMETQNHMVGVIVGWDEGLRAPPEWLKRKKYLDSEVKRLEDTPHYKILFSGPDPSSLMIGYLPQNTLQLFEGFEPEIPTLDQYFSHFNGKKFVMLDWLRALYPED</sequence>
<name>A0AAD5A9S7_SILAS</name>
<evidence type="ECO:0000259" key="1">
    <source>
        <dbReference type="SMART" id="SM00992"/>
    </source>
</evidence>
<dbReference type="PANTHER" id="PTHR48439:SF1">
    <property type="entry name" value="HEMIMETHYLATED DNA-BINDING DOMAIN-CONTAINING PROTEIN"/>
    <property type="match status" value="1"/>
</dbReference>
<dbReference type="InterPro" id="IPR053189">
    <property type="entry name" value="Clp_protease_adapter_ClpF"/>
</dbReference>
<dbReference type="EMBL" id="MU564352">
    <property type="protein sequence ID" value="KAI5612105.1"/>
    <property type="molecule type" value="Genomic_DNA"/>
</dbReference>
<dbReference type="GO" id="GO:0003677">
    <property type="term" value="F:DNA binding"/>
    <property type="evidence" value="ECO:0007669"/>
    <property type="project" value="InterPro"/>
</dbReference>
<proteinExistence type="predicted"/>
<dbReference type="SMART" id="SM00992">
    <property type="entry name" value="YccV-like"/>
    <property type="match status" value="1"/>
</dbReference>
<feature type="domain" description="Hemimethylated DNA-binding" evidence="1">
    <location>
        <begin position="148"/>
        <end position="251"/>
    </location>
</feature>
<dbReference type="PANTHER" id="PTHR48439">
    <property type="entry name" value="HEMIMETHYLATED DNA-BINDING DOMAIN-CONTAINING PROTEIN"/>
    <property type="match status" value="1"/>
</dbReference>
<reference evidence="2" key="1">
    <citation type="submission" date="2018-07" db="EMBL/GenBank/DDBJ databases">
        <title>Comparative genomics of catfishes provides insights into carnivory and benthic adaptation.</title>
        <authorList>
            <person name="Zhang Y."/>
            <person name="Wang D."/>
            <person name="Peng Z."/>
            <person name="Zheng S."/>
            <person name="Shao F."/>
            <person name="Tao W."/>
        </authorList>
    </citation>
    <scope>NUCLEOTIDE SEQUENCE</scope>
    <source>
        <strain evidence="2">Chongqing</strain>
    </source>
</reference>
<dbReference type="Pfam" id="PF08755">
    <property type="entry name" value="YccV-like"/>
    <property type="match status" value="1"/>
</dbReference>
<dbReference type="InterPro" id="IPR036623">
    <property type="entry name" value="Hemimethylated_DNA-bd_sf"/>
</dbReference>
<keyword evidence="3" id="KW-1185">Reference proteome</keyword>
<organism evidence="2 3">
    <name type="scientific">Silurus asotus</name>
    <name type="common">Amur catfish</name>
    <name type="synonym">Parasilurus asotus</name>
    <dbReference type="NCBI Taxonomy" id="30991"/>
    <lineage>
        <taxon>Eukaryota</taxon>
        <taxon>Metazoa</taxon>
        <taxon>Chordata</taxon>
        <taxon>Craniata</taxon>
        <taxon>Vertebrata</taxon>
        <taxon>Euteleostomi</taxon>
        <taxon>Actinopterygii</taxon>
        <taxon>Neopterygii</taxon>
        <taxon>Teleostei</taxon>
        <taxon>Ostariophysi</taxon>
        <taxon>Siluriformes</taxon>
        <taxon>Siluridae</taxon>
        <taxon>Silurus</taxon>
    </lineage>
</organism>
<dbReference type="Proteomes" id="UP001205998">
    <property type="component" value="Unassembled WGS sequence"/>
</dbReference>
<accession>A0AAD5A9S7</accession>
<dbReference type="SUPFAM" id="SSF141255">
    <property type="entry name" value="YccV-like"/>
    <property type="match status" value="1"/>
</dbReference>